<reference evidence="2 3" key="1">
    <citation type="submission" date="2017-04" db="EMBL/GenBank/DDBJ databases">
        <title>The genome sequence of Weissella cibaria isolated from wild Drosophila.</title>
        <authorList>
            <person name="Ricks N.J."/>
            <person name="Carroll C."/>
            <person name="Walters A."/>
            <person name="Newell P.D."/>
            <person name="Chaston J.M."/>
        </authorList>
    </citation>
    <scope>NUCLEOTIDE SEQUENCE [LARGE SCALE GENOMIC DNA]</scope>
    <source>
        <strain evidence="2 3">DmW_103</strain>
    </source>
</reference>
<dbReference type="InterPro" id="IPR013830">
    <property type="entry name" value="SGNH_hydro"/>
</dbReference>
<dbReference type="Gene3D" id="3.40.50.1110">
    <property type="entry name" value="SGNH hydrolase"/>
    <property type="match status" value="1"/>
</dbReference>
<sequence>MISRRRTKLKQSKHRRFILGLLVVSVATSLLNVGQVNAAEKSNIRLVAVGDSLTEGIGDTTKQQGYTKRTAKLLTKAYGVRVKTANYGKAGDRSDQILRRVKSDKKAVRDIKKADVIVMTVGGNDLQQTLFKAIFAKSDTAVTKEVVKSMPTYTEKLMKLMKFIQQKNPDAPIFLFGNYNPLYVYLANRQDLNADVKIYNGINANIAATDSQVYYVSTFKTLTYGQYQTRAARQQLVKESEQANRGSLNNKMVQDTLNGKSDKELNAYITTLDHYHPNNKGYDKMSKLLVKRMAEKESEWLVK</sequence>
<dbReference type="InterPro" id="IPR036514">
    <property type="entry name" value="SGNH_hydro_sf"/>
</dbReference>
<feature type="domain" description="SGNH hydrolase-type esterase" evidence="1">
    <location>
        <begin position="48"/>
        <end position="283"/>
    </location>
</feature>
<gene>
    <name evidence="2" type="ORF">B9D04_03715</name>
</gene>
<dbReference type="AlphaFoldDB" id="A0A1X4JLJ1"/>
<dbReference type="PANTHER" id="PTHR30383:SF27">
    <property type="entry name" value="SPORE GERMINATION LIPASE LIPC"/>
    <property type="match status" value="1"/>
</dbReference>
<proteinExistence type="predicted"/>
<dbReference type="EMBL" id="NDXJ01000005">
    <property type="protein sequence ID" value="OSP89637.1"/>
    <property type="molecule type" value="Genomic_DNA"/>
</dbReference>
<dbReference type="PANTHER" id="PTHR30383">
    <property type="entry name" value="THIOESTERASE 1/PROTEASE 1/LYSOPHOSPHOLIPASE L1"/>
    <property type="match status" value="1"/>
</dbReference>
<evidence type="ECO:0000313" key="2">
    <source>
        <dbReference type="EMBL" id="OSP89637.1"/>
    </source>
</evidence>
<keyword evidence="2" id="KW-0378">Hydrolase</keyword>
<dbReference type="Proteomes" id="UP000193588">
    <property type="component" value="Unassembled WGS sequence"/>
</dbReference>
<name>A0A1X4JLJ1_9LACO</name>
<comment type="caution">
    <text evidence="2">The sequence shown here is derived from an EMBL/GenBank/DDBJ whole genome shotgun (WGS) entry which is preliminary data.</text>
</comment>
<dbReference type="InterPro" id="IPR051532">
    <property type="entry name" value="Ester_Hydrolysis_Enzymes"/>
</dbReference>
<evidence type="ECO:0000313" key="3">
    <source>
        <dbReference type="Proteomes" id="UP000193588"/>
    </source>
</evidence>
<evidence type="ECO:0000259" key="1">
    <source>
        <dbReference type="Pfam" id="PF13472"/>
    </source>
</evidence>
<dbReference type="SUPFAM" id="SSF52266">
    <property type="entry name" value="SGNH hydrolase"/>
    <property type="match status" value="1"/>
</dbReference>
<dbReference type="GO" id="GO:0004622">
    <property type="term" value="F:phosphatidylcholine lysophospholipase activity"/>
    <property type="evidence" value="ECO:0007669"/>
    <property type="project" value="TreeGrafter"/>
</dbReference>
<protein>
    <submittedName>
        <fullName evidence="2">Hydrolase</fullName>
    </submittedName>
</protein>
<dbReference type="Pfam" id="PF13472">
    <property type="entry name" value="Lipase_GDSL_2"/>
    <property type="match status" value="1"/>
</dbReference>
<accession>A0A1X4JLJ1</accession>
<organism evidence="2 3">
    <name type="scientific">Weissella cibaria</name>
    <dbReference type="NCBI Taxonomy" id="137591"/>
    <lineage>
        <taxon>Bacteria</taxon>
        <taxon>Bacillati</taxon>
        <taxon>Bacillota</taxon>
        <taxon>Bacilli</taxon>
        <taxon>Lactobacillales</taxon>
        <taxon>Lactobacillaceae</taxon>
        <taxon>Weissella</taxon>
    </lineage>
</organism>